<dbReference type="AlphaFoldDB" id="A0A7H9ALY8"/>
<accession>A0A7H9ALY8</accession>
<organism evidence="3 4">
    <name type="scientific">Costertonia aggregata</name>
    <dbReference type="NCBI Taxonomy" id="343403"/>
    <lineage>
        <taxon>Bacteria</taxon>
        <taxon>Pseudomonadati</taxon>
        <taxon>Bacteroidota</taxon>
        <taxon>Flavobacteriia</taxon>
        <taxon>Flavobacteriales</taxon>
        <taxon>Flavobacteriaceae</taxon>
        <taxon>Costertonia</taxon>
    </lineage>
</organism>
<feature type="chain" id="PRO_5028930066" evidence="1">
    <location>
        <begin position="19"/>
        <end position="638"/>
    </location>
</feature>
<reference evidence="3 4" key="1">
    <citation type="journal article" date="2006" name="Int. J. Syst. Evol. Microbiol.">
        <title>Costertonia aggregata gen. nov., sp. nov., a mesophilic marine bacterium of the family Flavobacteriaceae, isolated from a mature biofilm.</title>
        <authorList>
            <person name="Kwon K.K."/>
            <person name="Lee Y.K."/>
            <person name="Lee H.K."/>
        </authorList>
    </citation>
    <scope>NUCLEOTIDE SEQUENCE [LARGE SCALE GENOMIC DNA]</scope>
    <source>
        <strain evidence="3 4">KCCM 42265</strain>
    </source>
</reference>
<evidence type="ECO:0000256" key="1">
    <source>
        <dbReference type="SAM" id="SignalP"/>
    </source>
</evidence>
<gene>
    <name evidence="3" type="ORF">HYG79_03385</name>
</gene>
<evidence type="ECO:0000313" key="3">
    <source>
        <dbReference type="EMBL" id="QLG44427.1"/>
    </source>
</evidence>
<feature type="signal peptide" evidence="1">
    <location>
        <begin position="1"/>
        <end position="18"/>
    </location>
</feature>
<name>A0A7H9ALY8_9FLAO</name>
<feature type="domain" description="DUF3857" evidence="2">
    <location>
        <begin position="57"/>
        <end position="198"/>
    </location>
</feature>
<dbReference type="Gene3D" id="2.60.120.1130">
    <property type="match status" value="1"/>
</dbReference>
<proteinExistence type="predicted"/>
<dbReference type="KEGG" id="cagg:HYG79_03385"/>
<dbReference type="Proteomes" id="UP000509302">
    <property type="component" value="Chromosome"/>
</dbReference>
<protein>
    <submittedName>
        <fullName evidence="3">DUF3857 domain-containing protein</fullName>
    </submittedName>
</protein>
<dbReference type="EMBL" id="CP058595">
    <property type="protein sequence ID" value="QLG44427.1"/>
    <property type="molecule type" value="Genomic_DNA"/>
</dbReference>
<dbReference type="RefSeq" id="WP_179240761.1">
    <property type="nucleotide sequence ID" value="NZ_CP058595.1"/>
</dbReference>
<dbReference type="Pfam" id="PF12969">
    <property type="entry name" value="DUF3857"/>
    <property type="match status" value="1"/>
</dbReference>
<dbReference type="Gene3D" id="2.60.40.3140">
    <property type="match status" value="1"/>
</dbReference>
<sequence length="638" mass="73003">MRFTFLFFMLFFSIISTSQNSIYSVSTIGKDMVQGANAVVRLNEMRVELLSMKEMKISSKRVVTVLNKLGNKHAGASLGYNNSTKVRNAIAIIYDARGNEINLIKRKDFTDVSAVDGGTLYSDSRIMYLEHTPIAYPYTIEFEYEIVTKNTSNIPNWYFLDGFLVSTEKSIYSITYNEYDQKPEFKEKNFGTMDFSKNELPNQISYEAFNIKAIKQEALSPPFNKIAPKLMVRAVNFHYEGYNGHVSNWKDLGTWMSTNLLMGRNAVSEATKMKIKSLVNGVEDDLEKAKLIYRYVQNNTRYISVQVGIGGIQPSNAIEVDDLKYGDCKGLSNYTKALLEIAGVTSYYTHVEAGKAKVDFEEDFADLAQGNHVILAIPYNEQYYWIDCTSQIHPFGFLGDFTDGRKVLVIKPDNGEIVTTSSYLNKENHQKTTADYSINENGDISGEIIIKTKGIQYDNRFSLENQSVKDITTHYKNYWDNINNLIVLSHDLKNDKENIIFAEKVSVKANGYASKSGDRILFVANAFDENSFVPNRYRSRQLPLEIQRGYLDEDEFSINIPKGYMIEAIPNNKTIESEFGTYKIKFKYNEKGSNIKYTRSLFIKEGYYEKEKYSAYRSFRKETANNDAAKIVLIKKQE</sequence>
<dbReference type="InterPro" id="IPR038765">
    <property type="entry name" value="Papain-like_cys_pep_sf"/>
</dbReference>
<dbReference type="Gene3D" id="3.10.620.30">
    <property type="match status" value="1"/>
</dbReference>
<dbReference type="InterPro" id="IPR024618">
    <property type="entry name" value="DUF3857"/>
</dbReference>
<evidence type="ECO:0000259" key="2">
    <source>
        <dbReference type="Pfam" id="PF12969"/>
    </source>
</evidence>
<keyword evidence="4" id="KW-1185">Reference proteome</keyword>
<evidence type="ECO:0000313" key="4">
    <source>
        <dbReference type="Proteomes" id="UP000509302"/>
    </source>
</evidence>
<dbReference type="SUPFAM" id="SSF54001">
    <property type="entry name" value="Cysteine proteinases"/>
    <property type="match status" value="1"/>
</dbReference>
<keyword evidence="1" id="KW-0732">Signal</keyword>